<dbReference type="Ensembl" id="ENSMMDT00005016664.1">
    <property type="protein sequence ID" value="ENSMMDP00005016238.1"/>
    <property type="gene ID" value="ENSMMDG00005007553.1"/>
</dbReference>
<dbReference type="SUPFAM" id="SSF50978">
    <property type="entry name" value="WD40 repeat-like"/>
    <property type="match status" value="1"/>
</dbReference>
<gene>
    <name evidence="8" type="primary">NLE1</name>
    <name evidence="8" type="synonym">nle1</name>
</gene>
<feature type="repeat" description="WD" evidence="6">
    <location>
        <begin position="358"/>
        <end position="399"/>
    </location>
</feature>
<evidence type="ECO:0000256" key="1">
    <source>
        <dbReference type="ARBA" id="ARBA00004604"/>
    </source>
</evidence>
<dbReference type="InterPro" id="IPR036322">
    <property type="entry name" value="WD40_repeat_dom_sf"/>
</dbReference>
<dbReference type="Pfam" id="PF00400">
    <property type="entry name" value="WD40"/>
    <property type="match status" value="7"/>
</dbReference>
<evidence type="ECO:0000259" key="7">
    <source>
        <dbReference type="Pfam" id="PF08154"/>
    </source>
</evidence>
<organism evidence="8 9">
    <name type="scientific">Myripristis murdjan</name>
    <name type="common">pinecone soldierfish</name>
    <dbReference type="NCBI Taxonomy" id="586833"/>
    <lineage>
        <taxon>Eukaryota</taxon>
        <taxon>Metazoa</taxon>
        <taxon>Chordata</taxon>
        <taxon>Craniata</taxon>
        <taxon>Vertebrata</taxon>
        <taxon>Euteleostomi</taxon>
        <taxon>Actinopterygii</taxon>
        <taxon>Neopterygii</taxon>
        <taxon>Teleostei</taxon>
        <taxon>Neoteleostei</taxon>
        <taxon>Acanthomorphata</taxon>
        <taxon>Holocentriformes</taxon>
        <taxon>Holocentridae</taxon>
        <taxon>Myripristis</taxon>
    </lineage>
</organism>
<dbReference type="InterPro" id="IPR001632">
    <property type="entry name" value="WD40_G-protein_beta-like"/>
</dbReference>
<dbReference type="PRINTS" id="PR00320">
    <property type="entry name" value="GPROTEINBRPT"/>
</dbReference>
<evidence type="ECO:0000256" key="5">
    <source>
        <dbReference type="ARBA" id="ARBA00023242"/>
    </source>
</evidence>
<protein>
    <recommendedName>
        <fullName evidence="2">Notchless protein homolog 1</fullName>
    </recommendedName>
</protein>
<dbReference type="AlphaFoldDB" id="A0A667XPN5"/>
<dbReference type="PROSITE" id="PS50082">
    <property type="entry name" value="WD_REPEATS_2"/>
    <property type="match status" value="6"/>
</dbReference>
<dbReference type="PANTHER" id="PTHR19848:SF0">
    <property type="entry name" value="NOTCHLESS PROTEIN HOMOLOG 1"/>
    <property type="match status" value="1"/>
</dbReference>
<reference evidence="8" key="2">
    <citation type="submission" date="2025-08" db="UniProtKB">
        <authorList>
            <consortium name="Ensembl"/>
        </authorList>
    </citation>
    <scope>IDENTIFICATION</scope>
</reference>
<accession>A0A667XPN5</accession>
<dbReference type="SMART" id="SM00320">
    <property type="entry name" value="WD40"/>
    <property type="match status" value="8"/>
</dbReference>
<keyword evidence="3 6" id="KW-0853">WD repeat</keyword>
<dbReference type="PROSITE" id="PS00678">
    <property type="entry name" value="WD_REPEATS_1"/>
    <property type="match status" value="2"/>
</dbReference>
<dbReference type="InterPro" id="IPR015943">
    <property type="entry name" value="WD40/YVTN_repeat-like_dom_sf"/>
</dbReference>
<dbReference type="InterPro" id="IPR019775">
    <property type="entry name" value="WD40_repeat_CS"/>
</dbReference>
<reference evidence="8" key="3">
    <citation type="submission" date="2025-09" db="UniProtKB">
        <authorList>
            <consortium name="Ensembl"/>
        </authorList>
    </citation>
    <scope>IDENTIFICATION</scope>
</reference>
<dbReference type="GO" id="GO:0007219">
    <property type="term" value="P:Notch signaling pathway"/>
    <property type="evidence" value="ECO:0007669"/>
    <property type="project" value="TreeGrafter"/>
</dbReference>
<feature type="repeat" description="WD" evidence="6">
    <location>
        <begin position="232"/>
        <end position="272"/>
    </location>
</feature>
<dbReference type="PROSITE" id="PS50294">
    <property type="entry name" value="WD_REPEATS_REGION"/>
    <property type="match status" value="5"/>
</dbReference>
<dbReference type="CDD" id="cd00200">
    <property type="entry name" value="WD40"/>
    <property type="match status" value="1"/>
</dbReference>
<dbReference type="GO" id="GO:0000027">
    <property type="term" value="P:ribosomal large subunit assembly"/>
    <property type="evidence" value="ECO:0007669"/>
    <property type="project" value="TreeGrafter"/>
</dbReference>
<evidence type="ECO:0000313" key="9">
    <source>
        <dbReference type="Proteomes" id="UP000472263"/>
    </source>
</evidence>
<dbReference type="Gene3D" id="2.130.10.10">
    <property type="entry name" value="YVTN repeat-like/Quinoprotein amine dehydrogenase"/>
    <property type="match status" value="1"/>
</dbReference>
<dbReference type="PANTHER" id="PTHR19848">
    <property type="entry name" value="WD40 REPEAT PROTEIN"/>
    <property type="match status" value="1"/>
</dbReference>
<dbReference type="GO" id="GO:0005730">
    <property type="term" value="C:nucleolus"/>
    <property type="evidence" value="ECO:0007669"/>
    <property type="project" value="UniProtKB-SubCell"/>
</dbReference>
<evidence type="ECO:0000313" key="8">
    <source>
        <dbReference type="Ensembl" id="ENSMMDP00005016238.1"/>
    </source>
</evidence>
<evidence type="ECO:0000256" key="6">
    <source>
        <dbReference type="PROSITE-ProRule" id="PRU00221"/>
    </source>
</evidence>
<feature type="repeat" description="WD" evidence="6">
    <location>
        <begin position="110"/>
        <end position="151"/>
    </location>
</feature>
<dbReference type="InterPro" id="IPR012972">
    <property type="entry name" value="NLE"/>
</dbReference>
<sequence>LRLYLTGDDAAQTGRLLIQFQDEEGEVLGSPFDVPLDITPDKLQLVCNALLQKEEPVPLAFFVRGEAEVVSSLGLCVTALGVETEQVLPVVYQPQAVFRVRAVARCTSSLQGHTEAVISTAFSPTGKYLASGSGDTTVRFWDLTTETPHHTARGHTHWVLTIAWSPDGKKLASGCKNSQVCFICTHKHVTIICLLRWVTVLINPECRYLVSSSKDCTIRIWDTVLGRSEKILTGHTQSVTCVKWGGDGLLYTSSQDRTVKVWRAKDGVQCRTLQGHAHWVNTLALSTDYILRTGAFEPATATVNAQDVTGSLEELKEKALQRYNKVRGTAPERLVSGSDDFTLFLWNPAEDKKPLARMTGHSALVNEVLFSPDTRLLASASFDKSIKIWDGRTGKYLMSLRGHVAAVYQVAWSADSRLLVSGSSDSTLKVWDIKTGKLNMDLPGHADEVYAVDWSPDGQRVASGGKDKCLRIWRR</sequence>
<dbReference type="InterPro" id="IPR020472">
    <property type="entry name" value="WD40_PAC1"/>
</dbReference>
<keyword evidence="5" id="KW-0539">Nucleus</keyword>
<name>A0A667XPN5_9TELE</name>
<reference evidence="8" key="1">
    <citation type="submission" date="2019-06" db="EMBL/GenBank/DDBJ databases">
        <authorList>
            <consortium name="Wellcome Sanger Institute Data Sharing"/>
        </authorList>
    </citation>
    <scope>NUCLEOTIDE SEQUENCE [LARGE SCALE GENOMIC DNA]</scope>
</reference>
<dbReference type="Proteomes" id="UP000472263">
    <property type="component" value="Chromosome 14"/>
</dbReference>
<feature type="repeat" description="WD" evidence="6">
    <location>
        <begin position="400"/>
        <end position="441"/>
    </location>
</feature>
<feature type="domain" description="NLE" evidence="7">
    <location>
        <begin position="17"/>
        <end position="74"/>
    </location>
</feature>
<feature type="repeat" description="WD" evidence="6">
    <location>
        <begin position="442"/>
        <end position="475"/>
    </location>
</feature>
<evidence type="ECO:0000256" key="3">
    <source>
        <dbReference type="ARBA" id="ARBA00022574"/>
    </source>
</evidence>
<keyword evidence="4" id="KW-0677">Repeat</keyword>
<dbReference type="InterPro" id="IPR001680">
    <property type="entry name" value="WD40_rpt"/>
</dbReference>
<dbReference type="Pfam" id="PF08154">
    <property type="entry name" value="NLE"/>
    <property type="match status" value="1"/>
</dbReference>
<evidence type="ECO:0000256" key="4">
    <source>
        <dbReference type="ARBA" id="ARBA00022737"/>
    </source>
</evidence>
<evidence type="ECO:0000256" key="2">
    <source>
        <dbReference type="ARBA" id="ARBA00021107"/>
    </source>
</evidence>
<feature type="repeat" description="WD" evidence="6">
    <location>
        <begin position="199"/>
        <end position="222"/>
    </location>
</feature>
<dbReference type="GeneTree" id="ENSGT00940000157881"/>
<keyword evidence="9" id="KW-1185">Reference proteome</keyword>
<comment type="subcellular location">
    <subcellularLocation>
        <location evidence="1">Nucleus</location>
        <location evidence="1">Nucleolus</location>
    </subcellularLocation>
</comment>
<proteinExistence type="predicted"/>
<dbReference type="PRINTS" id="PR00319">
    <property type="entry name" value="GPROTEINB"/>
</dbReference>